<keyword evidence="9 14" id="KW-0067">ATP-binding</keyword>
<evidence type="ECO:0000313" key="16">
    <source>
        <dbReference type="EMBL" id="MCU9594955.1"/>
    </source>
</evidence>
<evidence type="ECO:0000256" key="8">
    <source>
        <dbReference type="ARBA" id="ARBA00022839"/>
    </source>
</evidence>
<comment type="miscellaneous">
    <text evidence="14">Despite having conserved helicase domains, this subunit does not have helicase activity.</text>
</comment>
<dbReference type="Proteomes" id="UP001208656">
    <property type="component" value="Unassembled WGS sequence"/>
</dbReference>
<dbReference type="Pfam" id="PF12705">
    <property type="entry name" value="PDDEXK_1"/>
    <property type="match status" value="1"/>
</dbReference>
<keyword evidence="13 14" id="KW-0234">DNA repair</keyword>
<feature type="binding site" evidence="14">
    <location>
        <position position="1124"/>
    </location>
    <ligand>
        <name>[4Fe-4S] cluster</name>
        <dbReference type="ChEBI" id="CHEBI:49883"/>
    </ligand>
</feature>
<comment type="similarity">
    <text evidence="14">Belongs to the helicase family. AddB/RexB type 1 subfamily.</text>
</comment>
<dbReference type="RefSeq" id="WP_263061900.1">
    <property type="nucleotide sequence ID" value="NZ_JAOUSE010000034.1"/>
</dbReference>
<keyword evidence="10 14" id="KW-0408">Iron</keyword>
<dbReference type="Gene3D" id="3.90.320.10">
    <property type="match status" value="1"/>
</dbReference>
<dbReference type="InterPro" id="IPR027417">
    <property type="entry name" value="P-loop_NTPase"/>
</dbReference>
<protein>
    <recommendedName>
        <fullName evidence="14">ATP-dependent helicase/deoxyribonuclease subunit B</fullName>
        <ecNumber evidence="14">3.1.-.-</ecNumber>
    </recommendedName>
    <alternativeName>
        <fullName evidence="14">ATP-dependent helicase/nuclease subunit AddB</fullName>
    </alternativeName>
</protein>
<dbReference type="Gene3D" id="6.10.140.1030">
    <property type="match status" value="1"/>
</dbReference>
<sequence>MALRFVLGRSGSGKTTFLIEEMKRELTKDPTGPMMIYIVPDQMTFLSEYKIVSDPAVKGMIRLQVYSFPRLAWRILQEVGGIGRLHINSTGIQMLIRKIIYENKDQLEVFKQTADKFGFVEHVEAMVSEFKRYCITEEELFAHKNQIEGDPTLRAKIHDLGLIYEKVEQAIQSKYLASEDYLRLLAEKIPHSEALKNAEIYIDGFHSFTPQEYMVIEQLLKTCANVTIALNCDRPYESILPDDFSLFRMTAETYATIVEIARVNGILIEDNTVFEEQQRFNHPSLAYLEKNFEQVPAIPYEGETNIYFAEAANLRAEIEGIGRKIKSLVRDHGYRYKDIAILVRNGENYQDLFDTIFSDFEIPYHIDQKRSMLNHPVIELIRSSLEIITNYWRYDPIFRAVKTDLLFPLDGNIQELRERMDRLENYCLAYGVQGEKWTKKDRWQYRRFRGLDFDFPQTDEERNLEQELNESRLMISAPILRLARRLKRATNGREMCIALFQLLEELEVPAKLEKLQLQAEKSGNLMSAREHEQAWNEVLNLLDQYVEILGNEKVTLKEFAEIIEAGLESLEFSIVPPAIDQVIVADLELSRLGDVKVAFVIGLNDDVLPMKFKDQGILTDKERENLISSGFVIAPTSKDRLLDEEFIAYKAFTTPSEMLFISYPIANEEGNALMPSPYIKRLKEMFPKSFHLSLGNDPMELKVQDQLEYLLNWDQALTHVTYQLQGYKRKYPIEKIWWDSYNLLIESTQHYQVKNVLSSLFFENKAEKLSDDTVKDLYGETLQGSISRMEKFNSCAYAHFLSYGLHLQERPVYRLEAPDIGEMFHGALKFIGDKVNEENLVWGELTKKQIRHLVMEAVEFLSPKLQNEILLSTNRYQYIKRKLEKVILRATEVIEKHAKSSQFVPYKLEMTFGPKGDLPPIQFELKNGMKMQLVGRIDRVDKAENENGVFLRVVDYKSSRRDLDIGEVYYGLALQMLTYLDILIRYSDKLVGTKADPAGVLYFHIHNPIIKSKKLLTLDEIEELIFKEFKMKGLILSDPGVVRLMDETLDSGESKIISAGLKRDGTLTARSKVATKEEFTDLRTFVEQKFVETGNRIVEGDVDIAPYKLGDKTACAFCPFKSICQFDTSLKENDYRILPKLKPGEALERVKGAVRS</sequence>
<evidence type="ECO:0000256" key="11">
    <source>
        <dbReference type="ARBA" id="ARBA00023014"/>
    </source>
</evidence>
<evidence type="ECO:0000256" key="1">
    <source>
        <dbReference type="ARBA" id="ARBA00022485"/>
    </source>
</evidence>
<keyword evidence="12 14" id="KW-0238">DNA-binding</keyword>
<evidence type="ECO:0000256" key="6">
    <source>
        <dbReference type="ARBA" id="ARBA00022801"/>
    </source>
</evidence>
<keyword evidence="1 14" id="KW-0004">4Fe-4S</keyword>
<name>A0ABT2WGX7_9BACI</name>
<dbReference type="PROSITE" id="PS51217">
    <property type="entry name" value="UVRD_HELICASE_CTER"/>
    <property type="match status" value="1"/>
</dbReference>
<evidence type="ECO:0000256" key="12">
    <source>
        <dbReference type="ARBA" id="ARBA00023125"/>
    </source>
</evidence>
<feature type="binding site" evidence="14">
    <location>
        <position position="1115"/>
    </location>
    <ligand>
        <name>[4Fe-4S] cluster</name>
        <dbReference type="ChEBI" id="CHEBI:49883"/>
    </ligand>
</feature>
<dbReference type="Gene3D" id="3.40.50.300">
    <property type="entry name" value="P-loop containing nucleotide triphosphate hydrolases"/>
    <property type="match status" value="3"/>
</dbReference>
<evidence type="ECO:0000256" key="7">
    <source>
        <dbReference type="ARBA" id="ARBA00022806"/>
    </source>
</evidence>
<dbReference type="Pfam" id="PF13361">
    <property type="entry name" value="UvrD_C"/>
    <property type="match status" value="1"/>
</dbReference>
<dbReference type="PANTHER" id="PTHR30591:SF1">
    <property type="entry name" value="RECBCD ENZYME SUBUNIT RECC"/>
    <property type="match status" value="1"/>
</dbReference>
<evidence type="ECO:0000256" key="10">
    <source>
        <dbReference type="ARBA" id="ARBA00023004"/>
    </source>
</evidence>
<evidence type="ECO:0000259" key="15">
    <source>
        <dbReference type="PROSITE" id="PS51217"/>
    </source>
</evidence>
<keyword evidence="5 14" id="KW-0227">DNA damage</keyword>
<keyword evidence="4 14" id="KW-0547">Nucleotide-binding</keyword>
<evidence type="ECO:0000256" key="14">
    <source>
        <dbReference type="HAMAP-Rule" id="MF_01452"/>
    </source>
</evidence>
<feature type="binding site" evidence="14">
    <location>
        <position position="1118"/>
    </location>
    <ligand>
        <name>[4Fe-4S] cluster</name>
        <dbReference type="ChEBI" id="CHEBI:49883"/>
    </ligand>
</feature>
<dbReference type="InterPro" id="IPR049035">
    <property type="entry name" value="ADDB_N"/>
</dbReference>
<dbReference type="EMBL" id="JAOUSE010000034">
    <property type="protein sequence ID" value="MCU9594955.1"/>
    <property type="molecule type" value="Genomic_DNA"/>
</dbReference>
<comment type="cofactor">
    <cofactor evidence="14">
        <name>[4Fe-4S] cluster</name>
        <dbReference type="ChEBI" id="CHEBI:49883"/>
    </cofactor>
    <text evidence="14">Binds 1 [4Fe-4S] cluster.</text>
</comment>
<keyword evidence="8 14" id="KW-0269">Exonuclease</keyword>
<feature type="domain" description="UvrD-like helicase C-terminal" evidence="15">
    <location>
        <begin position="275"/>
        <end position="580"/>
    </location>
</feature>
<dbReference type="EC" id="3.1.-.-" evidence="14"/>
<evidence type="ECO:0000256" key="2">
    <source>
        <dbReference type="ARBA" id="ARBA00022722"/>
    </source>
</evidence>
<comment type="cofactor">
    <cofactor evidence="14">
        <name>Mg(2+)</name>
        <dbReference type="ChEBI" id="CHEBI:18420"/>
    </cofactor>
</comment>
<evidence type="ECO:0000256" key="4">
    <source>
        <dbReference type="ARBA" id="ARBA00022741"/>
    </source>
</evidence>
<accession>A0ABT2WGX7</accession>
<comment type="function">
    <text evidence="14">The heterodimer acts as both an ATP-dependent DNA helicase and an ATP-dependent, dual-direction single-stranded exonuclease. Recognizes the chi site generating a DNA molecule suitable for the initiation of homologous recombination. The AddB subunit has 5' -&gt; 3' nuclease activity but not helicase activity.</text>
</comment>
<keyword evidence="2 14" id="KW-0540">Nuclease</keyword>
<dbReference type="InterPro" id="IPR014140">
    <property type="entry name" value="DNA_helicase_suAddB"/>
</dbReference>
<keyword evidence="7 14" id="KW-0347">Helicase</keyword>
<dbReference type="HAMAP" id="MF_01452">
    <property type="entry name" value="AddB_type1"/>
    <property type="match status" value="1"/>
</dbReference>
<evidence type="ECO:0000256" key="9">
    <source>
        <dbReference type="ARBA" id="ARBA00022840"/>
    </source>
</evidence>
<dbReference type="InterPro" id="IPR038726">
    <property type="entry name" value="PDDEXK_AddAB-type"/>
</dbReference>
<evidence type="ECO:0000313" key="17">
    <source>
        <dbReference type="Proteomes" id="UP001208656"/>
    </source>
</evidence>
<dbReference type="Pfam" id="PF21445">
    <property type="entry name" value="ADDB_N"/>
    <property type="match status" value="1"/>
</dbReference>
<keyword evidence="6 14" id="KW-0378">Hydrolase</keyword>
<keyword evidence="11 14" id="KW-0411">Iron-sulfur</keyword>
<dbReference type="SUPFAM" id="SSF52540">
    <property type="entry name" value="P-loop containing nucleoside triphosphate hydrolases"/>
    <property type="match status" value="1"/>
</dbReference>
<dbReference type="NCBIfam" id="TIGR02773">
    <property type="entry name" value="addB_Gpos"/>
    <property type="match status" value="1"/>
</dbReference>
<dbReference type="InterPro" id="IPR014017">
    <property type="entry name" value="DNA_helicase_UvrD-like_C"/>
</dbReference>
<comment type="caution">
    <text evidence="16">The sequence shown here is derived from an EMBL/GenBank/DDBJ whole genome shotgun (WGS) entry which is preliminary data.</text>
</comment>
<organism evidence="16 17">
    <name type="scientific">Pallidibacillus thermolactis</name>
    <dbReference type="NCBI Taxonomy" id="251051"/>
    <lineage>
        <taxon>Bacteria</taxon>
        <taxon>Bacillati</taxon>
        <taxon>Bacillota</taxon>
        <taxon>Bacilli</taxon>
        <taxon>Bacillales</taxon>
        <taxon>Bacillaceae</taxon>
        <taxon>Pallidibacillus</taxon>
    </lineage>
</organism>
<proteinExistence type="inferred from homology"/>
<dbReference type="PANTHER" id="PTHR30591">
    <property type="entry name" value="RECBCD ENZYME SUBUNIT RECC"/>
    <property type="match status" value="1"/>
</dbReference>
<comment type="subunit">
    <text evidence="14">Heterodimer of AddA and AddB.</text>
</comment>
<keyword evidence="17" id="KW-1185">Reference proteome</keyword>
<keyword evidence="3 14" id="KW-0479">Metal-binding</keyword>
<dbReference type="GO" id="GO:0004386">
    <property type="term" value="F:helicase activity"/>
    <property type="evidence" value="ECO:0007669"/>
    <property type="project" value="UniProtKB-KW"/>
</dbReference>
<feature type="binding site" evidence="14">
    <location>
        <position position="795"/>
    </location>
    <ligand>
        <name>[4Fe-4S] cluster</name>
        <dbReference type="ChEBI" id="CHEBI:49883"/>
    </ligand>
</feature>
<evidence type="ECO:0000256" key="13">
    <source>
        <dbReference type="ARBA" id="ARBA00023204"/>
    </source>
</evidence>
<reference evidence="16 17" key="1">
    <citation type="submission" date="2022-10" db="EMBL/GenBank/DDBJ databases">
        <title>Description of Fervidibacillus gen. nov. in the family Fervidibacillaceae fam. nov. with two species, Fervidibacillus albus sp. nov., and Fervidibacillus halotolerans sp. nov., isolated from tidal flat sediments.</title>
        <authorList>
            <person name="Kwon K.K."/>
            <person name="Yang S.-H."/>
        </authorList>
    </citation>
    <scope>NUCLEOTIDE SEQUENCE [LARGE SCALE GENOMIC DNA]</scope>
    <source>
        <strain evidence="16 17">DSM 23332</strain>
    </source>
</reference>
<dbReference type="InterPro" id="IPR011604">
    <property type="entry name" value="PDDEXK-like_dom_sf"/>
</dbReference>
<gene>
    <name evidence="14 16" type="primary">addB</name>
    <name evidence="16" type="ORF">OEV82_10945</name>
</gene>
<evidence type="ECO:0000256" key="5">
    <source>
        <dbReference type="ARBA" id="ARBA00022763"/>
    </source>
</evidence>
<evidence type="ECO:0000256" key="3">
    <source>
        <dbReference type="ARBA" id="ARBA00022723"/>
    </source>
</evidence>